<gene>
    <name evidence="1" type="ORF">SAMN05421781_2339</name>
</gene>
<keyword evidence="2" id="KW-1185">Reference proteome</keyword>
<dbReference type="NCBIfam" id="TIGR04129">
    <property type="entry name" value="CxxH_BA5709"/>
    <property type="match status" value="1"/>
</dbReference>
<dbReference type="InterPro" id="IPR025626">
    <property type="entry name" value="YyzF"/>
</dbReference>
<dbReference type="EMBL" id="FNNC01000005">
    <property type="protein sequence ID" value="SDW77593.1"/>
    <property type="molecule type" value="Genomic_DNA"/>
</dbReference>
<evidence type="ECO:0000313" key="1">
    <source>
        <dbReference type="EMBL" id="SDW77593.1"/>
    </source>
</evidence>
<proteinExistence type="predicted"/>
<protein>
    <submittedName>
        <fullName evidence="1">CxxH/CxxC protein, BA_5709 family</fullName>
    </submittedName>
</protein>
<organism evidence="1 2">
    <name type="scientific">Marinococcus luteus</name>
    <dbReference type="NCBI Taxonomy" id="1122204"/>
    <lineage>
        <taxon>Bacteria</taxon>
        <taxon>Bacillati</taxon>
        <taxon>Bacillota</taxon>
        <taxon>Bacilli</taxon>
        <taxon>Bacillales</taxon>
        <taxon>Bacillaceae</taxon>
        <taxon>Marinococcus</taxon>
    </lineage>
</organism>
<dbReference type="Pfam" id="PF14116">
    <property type="entry name" value="YyzF"/>
    <property type="match status" value="1"/>
</dbReference>
<reference evidence="1 2" key="1">
    <citation type="submission" date="2016-10" db="EMBL/GenBank/DDBJ databases">
        <authorList>
            <person name="de Groot N.N."/>
        </authorList>
    </citation>
    <scope>NUCLEOTIDE SEQUENCE [LARGE SCALE GENOMIC DNA]</scope>
    <source>
        <strain evidence="1 2">DSM 23126</strain>
    </source>
</reference>
<name>A0A1H2WA65_9BACI</name>
<dbReference type="STRING" id="1122204.SAMN05421781_2339"/>
<dbReference type="OrthoDB" id="1652387at2"/>
<evidence type="ECO:0000313" key="2">
    <source>
        <dbReference type="Proteomes" id="UP000199488"/>
    </source>
</evidence>
<sequence length="54" mass="5969">MIYCCKEHIEEALDDAVENGEGKAPDVDKFVDENQKISTPCECCSKEAECTVSI</sequence>
<accession>A0A1H2WA65</accession>
<dbReference type="AlphaFoldDB" id="A0A1H2WA65"/>
<dbReference type="Proteomes" id="UP000199488">
    <property type="component" value="Unassembled WGS sequence"/>
</dbReference>